<proteinExistence type="predicted"/>
<sequence length="250" mass="28459">MVKDNPDKPMEGNFRKLLERLQQLQRVLDVDLRSESVLRQKLIMACKDVEVCSSACSLPPIQFTELVKTIHSAITSYEKTRRAQELDPIPKPSLTQITNVHLVDRKYHSQYKGFMRALQASKEHRRACEHIGKRIDVYIQDYEGHYESNHESEDEILEQLLINLGNMDEEDTSEKFLTSTGSISANEARRLQQNLCDNITYHLLSGNDPTETHNDPFTYIANSGGRYTSGKWHGIILDPGLSSYSTASCG</sequence>
<comment type="caution">
    <text evidence="1">The sequence shown here is derived from an EMBL/GenBank/DDBJ whole genome shotgun (WGS) entry which is preliminary data.</text>
</comment>
<name>A0A420J2R1_9PEZI</name>
<evidence type="ECO:0000313" key="1">
    <source>
        <dbReference type="EMBL" id="RKF81061.1"/>
    </source>
</evidence>
<organism evidence="1 2">
    <name type="scientific">Golovinomyces cichoracearum</name>
    <dbReference type="NCBI Taxonomy" id="62708"/>
    <lineage>
        <taxon>Eukaryota</taxon>
        <taxon>Fungi</taxon>
        <taxon>Dikarya</taxon>
        <taxon>Ascomycota</taxon>
        <taxon>Pezizomycotina</taxon>
        <taxon>Leotiomycetes</taxon>
        <taxon>Erysiphales</taxon>
        <taxon>Erysiphaceae</taxon>
        <taxon>Golovinomyces</taxon>
    </lineage>
</organism>
<dbReference type="EMBL" id="MCBS01018699">
    <property type="protein sequence ID" value="RKF81061.1"/>
    <property type="molecule type" value="Genomic_DNA"/>
</dbReference>
<protein>
    <submittedName>
        <fullName evidence="1">Putative glycosyl transferase</fullName>
    </submittedName>
</protein>
<dbReference type="Proteomes" id="UP000285326">
    <property type="component" value="Unassembled WGS sequence"/>
</dbReference>
<accession>A0A420J2R1</accession>
<evidence type="ECO:0000313" key="2">
    <source>
        <dbReference type="Proteomes" id="UP000285326"/>
    </source>
</evidence>
<dbReference type="AlphaFoldDB" id="A0A420J2R1"/>
<gene>
    <name evidence="1" type="ORF">GcM1_187021</name>
</gene>
<keyword evidence="1" id="KW-0808">Transferase</keyword>
<reference evidence="1 2" key="1">
    <citation type="journal article" date="2018" name="BMC Genomics">
        <title>Comparative genome analyses reveal sequence features reflecting distinct modes of host-adaptation between dicot and monocot powdery mildew.</title>
        <authorList>
            <person name="Wu Y."/>
            <person name="Ma X."/>
            <person name="Pan Z."/>
            <person name="Kale S.D."/>
            <person name="Song Y."/>
            <person name="King H."/>
            <person name="Zhang Q."/>
            <person name="Presley C."/>
            <person name="Deng X."/>
            <person name="Wei C.I."/>
            <person name="Xiao S."/>
        </authorList>
    </citation>
    <scope>NUCLEOTIDE SEQUENCE [LARGE SCALE GENOMIC DNA]</scope>
    <source>
        <strain evidence="1">UMSG1</strain>
    </source>
</reference>
<dbReference type="GO" id="GO:0016740">
    <property type="term" value="F:transferase activity"/>
    <property type="evidence" value="ECO:0007669"/>
    <property type="project" value="UniProtKB-KW"/>
</dbReference>